<dbReference type="OrthoDB" id="3784042at2"/>
<feature type="domain" description="Rv2175c C-terminal" evidence="1">
    <location>
        <begin position="57"/>
        <end position="104"/>
    </location>
</feature>
<evidence type="ECO:0000313" key="3">
    <source>
        <dbReference type="Proteomes" id="UP000014387"/>
    </source>
</evidence>
<keyword evidence="3" id="KW-1185">Reference proteome</keyword>
<sequence length="112" mass="12573">MIELLSQREAATMLGVTPARIKQLWAENELLKVVEDSKPMVPALCIAYGEGQPRPLKALHGTMLMLLDAGFSHDEATEWILSRHDDLDETPLELLAQNRVREVRNAILPLAF</sequence>
<evidence type="ECO:0000313" key="2">
    <source>
        <dbReference type="EMBL" id="EPD30381.1"/>
    </source>
</evidence>
<proteinExistence type="predicted"/>
<organism evidence="2 3">
    <name type="scientific">Gleimia europaea ACS-120-V-Col10b</name>
    <dbReference type="NCBI Taxonomy" id="883069"/>
    <lineage>
        <taxon>Bacteria</taxon>
        <taxon>Bacillati</taxon>
        <taxon>Actinomycetota</taxon>
        <taxon>Actinomycetes</taxon>
        <taxon>Actinomycetales</taxon>
        <taxon>Actinomycetaceae</taxon>
        <taxon>Gleimia</taxon>
    </lineage>
</organism>
<dbReference type="Proteomes" id="UP000014387">
    <property type="component" value="Unassembled WGS sequence"/>
</dbReference>
<comment type="caution">
    <text evidence="2">The sequence shown here is derived from an EMBL/GenBank/DDBJ whole genome shotgun (WGS) entry which is preliminary data.</text>
</comment>
<dbReference type="AlphaFoldDB" id="A0A9W5VVY2"/>
<evidence type="ECO:0000259" key="1">
    <source>
        <dbReference type="Pfam" id="PF18367"/>
    </source>
</evidence>
<dbReference type="RefSeq" id="WP_016443493.1">
    <property type="nucleotide sequence ID" value="NZ_KE150266.1"/>
</dbReference>
<accession>A0A9W5VVY2</accession>
<name>A0A9W5VVY2_9ACTO</name>
<protein>
    <recommendedName>
        <fullName evidence="1">Rv2175c C-terminal domain-containing protein</fullName>
    </recommendedName>
</protein>
<dbReference type="InterPro" id="IPR041098">
    <property type="entry name" value="Rv2175c_C"/>
</dbReference>
<gene>
    <name evidence="2" type="ORF">HMPREF9238_00119</name>
</gene>
<dbReference type="EMBL" id="AGWN01000001">
    <property type="protein sequence ID" value="EPD30381.1"/>
    <property type="molecule type" value="Genomic_DNA"/>
</dbReference>
<dbReference type="Pfam" id="PF18367">
    <property type="entry name" value="Rv2175c_C"/>
    <property type="match status" value="1"/>
</dbReference>
<reference evidence="2 3" key="1">
    <citation type="submission" date="2013-05" db="EMBL/GenBank/DDBJ databases">
        <title>The Genome Sequence of Actinomyces europaeus ACS-120-V-COL10B.</title>
        <authorList>
            <consortium name="The Broad Institute Genomics Platform"/>
            <person name="Earl A."/>
            <person name="Ward D."/>
            <person name="Feldgarden M."/>
            <person name="Gevers D."/>
            <person name="Saerens B."/>
            <person name="Vaneechoutte M."/>
            <person name="Walker B."/>
            <person name="Young S."/>
            <person name="Zeng Q."/>
            <person name="Gargeya S."/>
            <person name="Fitzgerald M."/>
            <person name="Haas B."/>
            <person name="Abouelleil A."/>
            <person name="Allen A.W."/>
            <person name="Alvarado L."/>
            <person name="Arachchi H.M."/>
            <person name="Berlin A.M."/>
            <person name="Chapman S.B."/>
            <person name="Gainer-Dewar J."/>
            <person name="Goldberg J."/>
            <person name="Griggs A."/>
            <person name="Gujja S."/>
            <person name="Hansen M."/>
            <person name="Howarth C."/>
            <person name="Imamovic A."/>
            <person name="Ireland A."/>
            <person name="Larimer J."/>
            <person name="McCowan C."/>
            <person name="Murphy C."/>
            <person name="Pearson M."/>
            <person name="Poon T.W."/>
            <person name="Priest M."/>
            <person name="Roberts A."/>
            <person name="Saif S."/>
            <person name="Shea T."/>
            <person name="Sisk P."/>
            <person name="Sykes S."/>
            <person name="Wortman J."/>
            <person name="Nusbaum C."/>
            <person name="Birren B."/>
        </authorList>
    </citation>
    <scope>NUCLEOTIDE SEQUENCE [LARGE SCALE GENOMIC DNA]</scope>
    <source>
        <strain evidence="2 3">ACS-120-V-Col10b</strain>
    </source>
</reference>